<name>A0ABQ6PRV0_9BACT</name>
<reference evidence="1 2" key="1">
    <citation type="submission" date="2023-08" db="EMBL/GenBank/DDBJ databases">
        <title>Draft genome sequence of Algoriphagus confluentis.</title>
        <authorList>
            <person name="Takatani N."/>
            <person name="Hosokawa M."/>
            <person name="Sawabe T."/>
        </authorList>
    </citation>
    <scope>NUCLEOTIDE SEQUENCE [LARGE SCALE GENOMIC DNA]</scope>
    <source>
        <strain evidence="1 2">NBRC 111222</strain>
    </source>
</reference>
<accession>A0ABQ6PRV0</accession>
<sequence>MKKILSLTDSNQRSSNISCMENAEIEEHLKGYLNFP</sequence>
<protein>
    <submittedName>
        <fullName evidence="1">Uncharacterized protein</fullName>
    </submittedName>
</protein>
<keyword evidence="2" id="KW-1185">Reference proteome</keyword>
<proteinExistence type="predicted"/>
<dbReference type="Proteomes" id="UP001338309">
    <property type="component" value="Unassembled WGS sequence"/>
</dbReference>
<dbReference type="EMBL" id="BTPD01000011">
    <property type="protein sequence ID" value="GMQ30710.1"/>
    <property type="molecule type" value="Genomic_DNA"/>
</dbReference>
<gene>
    <name evidence="1" type="ORF">Aconfl_33530</name>
</gene>
<organism evidence="1 2">
    <name type="scientific">Algoriphagus confluentis</name>
    <dbReference type="NCBI Taxonomy" id="1697556"/>
    <lineage>
        <taxon>Bacteria</taxon>
        <taxon>Pseudomonadati</taxon>
        <taxon>Bacteroidota</taxon>
        <taxon>Cytophagia</taxon>
        <taxon>Cytophagales</taxon>
        <taxon>Cyclobacteriaceae</taxon>
        <taxon>Algoriphagus</taxon>
    </lineage>
</organism>
<comment type="caution">
    <text evidence="1">The sequence shown here is derived from an EMBL/GenBank/DDBJ whole genome shotgun (WGS) entry which is preliminary data.</text>
</comment>
<evidence type="ECO:0000313" key="2">
    <source>
        <dbReference type="Proteomes" id="UP001338309"/>
    </source>
</evidence>
<evidence type="ECO:0000313" key="1">
    <source>
        <dbReference type="EMBL" id="GMQ30710.1"/>
    </source>
</evidence>